<dbReference type="InterPro" id="IPR011333">
    <property type="entry name" value="SKP1/BTB/POZ_sf"/>
</dbReference>
<keyword evidence="1" id="KW-0175">Coiled coil</keyword>
<dbReference type="AlphaFoldDB" id="A0A9P4X1K8"/>
<dbReference type="PROSITE" id="PS50097">
    <property type="entry name" value="BTB"/>
    <property type="match status" value="1"/>
</dbReference>
<dbReference type="Gene3D" id="3.30.710.10">
    <property type="entry name" value="Potassium Channel Kv1.1, Chain A"/>
    <property type="match status" value="1"/>
</dbReference>
<feature type="domain" description="BTB" evidence="2">
    <location>
        <begin position="24"/>
        <end position="97"/>
    </location>
</feature>
<proteinExistence type="predicted"/>
<dbReference type="Proteomes" id="UP000758155">
    <property type="component" value="Unassembled WGS sequence"/>
</dbReference>
<reference evidence="3" key="1">
    <citation type="submission" date="2019-04" db="EMBL/GenBank/DDBJ databases">
        <title>Sequencing of skin fungus with MAO and IRED activity.</title>
        <authorList>
            <person name="Marsaioli A.J."/>
            <person name="Bonatto J.M.C."/>
            <person name="Reis Junior O."/>
        </authorList>
    </citation>
    <scope>NUCLEOTIDE SEQUENCE</scope>
    <source>
        <strain evidence="3">28M1</strain>
    </source>
</reference>
<evidence type="ECO:0000259" key="2">
    <source>
        <dbReference type="PROSITE" id="PS50097"/>
    </source>
</evidence>
<keyword evidence="4" id="KW-1185">Reference proteome</keyword>
<comment type="caution">
    <text evidence="3">The sequence shown here is derived from an EMBL/GenBank/DDBJ whole genome shotgun (WGS) entry which is preliminary data.</text>
</comment>
<sequence>MKTEGDTEDLQLLLIESFDYIASPPIRIVAGDVNAAHADFFVHESLISSRSEYIANTLRGYGSGSRDQRAVALPDCDPDVVSQYIKLLYTDRLPPRDSAVQGSTAPDKYLVLSKLYVLAHKLLDVVTKTMALDALYTCGLERTDEGVHRQPGLSTVRTIYGSSLIGGDPARKWLVDLYTTHIGGEAAFEMFPFAKDFPQEFLADLVSSMITFRPLPTQLTTLKHQSGQMEAKLKHQFAQNEEKLRERLTQAEEQLKKQTDVCESVKKGFKTVNNQKLAVEDELKQARAEVALLKRRPDSTSSTYRAPDSYRNR</sequence>
<dbReference type="InterPro" id="IPR000210">
    <property type="entry name" value="BTB/POZ_dom"/>
</dbReference>
<accession>A0A9P4X1K8</accession>
<dbReference type="OrthoDB" id="1022638at2759"/>
<organism evidence="3 4">
    <name type="scientific">Didymella heteroderae</name>
    <dbReference type="NCBI Taxonomy" id="1769908"/>
    <lineage>
        <taxon>Eukaryota</taxon>
        <taxon>Fungi</taxon>
        <taxon>Dikarya</taxon>
        <taxon>Ascomycota</taxon>
        <taxon>Pezizomycotina</taxon>
        <taxon>Dothideomycetes</taxon>
        <taxon>Pleosporomycetidae</taxon>
        <taxon>Pleosporales</taxon>
        <taxon>Pleosporineae</taxon>
        <taxon>Didymellaceae</taxon>
        <taxon>Didymella</taxon>
    </lineage>
</organism>
<dbReference type="PANTHER" id="PTHR47843">
    <property type="entry name" value="BTB DOMAIN-CONTAINING PROTEIN-RELATED"/>
    <property type="match status" value="1"/>
</dbReference>
<protein>
    <recommendedName>
        <fullName evidence="2">BTB domain-containing protein</fullName>
    </recommendedName>
</protein>
<dbReference type="Pfam" id="PF00651">
    <property type="entry name" value="BTB"/>
    <property type="match status" value="1"/>
</dbReference>
<evidence type="ECO:0000313" key="3">
    <source>
        <dbReference type="EMBL" id="KAF3047464.1"/>
    </source>
</evidence>
<evidence type="ECO:0000256" key="1">
    <source>
        <dbReference type="SAM" id="Coils"/>
    </source>
</evidence>
<dbReference type="EMBL" id="SWKV01000002">
    <property type="protein sequence ID" value="KAF3047464.1"/>
    <property type="molecule type" value="Genomic_DNA"/>
</dbReference>
<gene>
    <name evidence="3" type="ORF">E8E12_007776</name>
</gene>
<dbReference type="SUPFAM" id="SSF54695">
    <property type="entry name" value="POZ domain"/>
    <property type="match status" value="1"/>
</dbReference>
<dbReference type="PANTHER" id="PTHR47843:SF2">
    <property type="entry name" value="BTB DOMAIN-CONTAINING PROTEIN"/>
    <property type="match status" value="1"/>
</dbReference>
<evidence type="ECO:0000313" key="4">
    <source>
        <dbReference type="Proteomes" id="UP000758155"/>
    </source>
</evidence>
<feature type="coiled-coil region" evidence="1">
    <location>
        <begin position="234"/>
        <end position="296"/>
    </location>
</feature>
<name>A0A9P4X1K8_9PLEO</name>